<gene>
    <name evidence="2" type="ORF">EYC98_07825</name>
</gene>
<proteinExistence type="predicted"/>
<evidence type="ECO:0000313" key="3">
    <source>
        <dbReference type="Proteomes" id="UP001143362"/>
    </source>
</evidence>
<name>A0ABT3TEV8_9GAMM</name>
<feature type="region of interest" description="Disordered" evidence="1">
    <location>
        <begin position="1"/>
        <end position="58"/>
    </location>
</feature>
<dbReference type="Proteomes" id="UP001143362">
    <property type="component" value="Unassembled WGS sequence"/>
</dbReference>
<dbReference type="RefSeq" id="WP_279244758.1">
    <property type="nucleotide sequence ID" value="NZ_SHNN01000001.1"/>
</dbReference>
<comment type="caution">
    <text evidence="2">The sequence shown here is derived from an EMBL/GenBank/DDBJ whole genome shotgun (WGS) entry which is preliminary data.</text>
</comment>
<evidence type="ECO:0000313" key="2">
    <source>
        <dbReference type="EMBL" id="MCX2980784.1"/>
    </source>
</evidence>
<accession>A0ABT3TEV8</accession>
<organism evidence="2 3">
    <name type="scientific">Candidatus Litorirhabdus singularis</name>
    <dbReference type="NCBI Taxonomy" id="2518993"/>
    <lineage>
        <taxon>Bacteria</taxon>
        <taxon>Pseudomonadati</taxon>
        <taxon>Pseudomonadota</taxon>
        <taxon>Gammaproteobacteria</taxon>
        <taxon>Cellvibrionales</taxon>
        <taxon>Halieaceae</taxon>
        <taxon>Candidatus Litorirhabdus</taxon>
    </lineage>
</organism>
<evidence type="ECO:0000256" key="1">
    <source>
        <dbReference type="SAM" id="MobiDB-lite"/>
    </source>
</evidence>
<reference evidence="2" key="1">
    <citation type="submission" date="2019-02" db="EMBL/GenBank/DDBJ databases">
        <authorList>
            <person name="Li S.-H."/>
        </authorList>
    </citation>
    <scope>NUCLEOTIDE SEQUENCE</scope>
    <source>
        <strain evidence="2">IMCC14734</strain>
    </source>
</reference>
<sequence length="58" mass="6124">MKNQEGNSDAVSNSGAKKAYSRPTLTEFGRVRELTTGGTGPNEEDDMAMSGPDFAPMA</sequence>
<feature type="compositionally biased region" description="Polar residues" evidence="1">
    <location>
        <begin position="1"/>
        <end position="15"/>
    </location>
</feature>
<protein>
    <submittedName>
        <fullName evidence="2">Lasso RiPP family leader peptide-containing protein</fullName>
    </submittedName>
</protein>
<keyword evidence="3" id="KW-1185">Reference proteome</keyword>
<dbReference type="NCBIfam" id="NF033521">
    <property type="entry name" value="lasso_leader_L3"/>
    <property type="match status" value="1"/>
</dbReference>
<dbReference type="EMBL" id="SHNN01000001">
    <property type="protein sequence ID" value="MCX2980784.1"/>
    <property type="molecule type" value="Genomic_DNA"/>
</dbReference>